<evidence type="ECO:0000259" key="10">
    <source>
        <dbReference type="PROSITE" id="PS50885"/>
    </source>
</evidence>
<feature type="transmembrane region" description="Helical" evidence="7">
    <location>
        <begin position="197"/>
        <end position="218"/>
    </location>
</feature>
<proteinExistence type="inferred from homology"/>
<dbReference type="SUPFAM" id="SSF58104">
    <property type="entry name" value="Methyl-accepting chemotaxis protein (MCP) signaling domain"/>
    <property type="match status" value="1"/>
</dbReference>
<keyword evidence="2" id="KW-1003">Cell membrane</keyword>
<dbReference type="Pfam" id="PF00015">
    <property type="entry name" value="MCPsignal"/>
    <property type="match status" value="1"/>
</dbReference>
<evidence type="ECO:0000259" key="9">
    <source>
        <dbReference type="PROSITE" id="PS50192"/>
    </source>
</evidence>
<evidence type="ECO:0000259" key="8">
    <source>
        <dbReference type="PROSITE" id="PS50111"/>
    </source>
</evidence>
<sequence>MDASSLQPKNTSSINLRSIIIGSSVALFVISAAIGVFSVFRIGLINDVSQSISGEIKAVTILERMKELSQELRALDVLAHNSHSEDERRRYLTDAVRAQEAFSAAWSAYAPTIAGADEKQLAHRLREAWQHFLAVEAEATALDRAGERELADTVFAEPFQTDAVAFTQAVDSVLVHRQARAFEQTAAADAVGATSRLAVLAALAIAAFLTLAISWFIVRRVAAPIATITRVMARLAENDLAVTIPGGDRADEIGAIAGAVQVFKENMLHAKFLEAEAARVRLEAEQQRKVVLRDMAERFEETVGGIVGTVASAVTQLQGTAHQMSEAAGQTASQSTTVAAAAEQAESNVRMIAAAADELGASVQEVGRQAERSATIANGAAAEAAQTIAFVQVLSGAADRIGDVVRLIAKIAAQINLLALNAAIEAARAGDAGRGFAVVAAEVKQLAGEAKRATDDIAGHVSVIKASTSDAVAAIEGIATRVKDMSGAAASIAAAVEEQGAATQDILANISQAASGTGAVTANITTVAGTAEHTGAAADRMLTSASALSQDAARLGDEVQRFLNSIRAA</sequence>
<name>A0A1I4JEY0_9HYPH</name>
<gene>
    <name evidence="11" type="ORF">SAMN05192568_10085</name>
</gene>
<evidence type="ECO:0000256" key="6">
    <source>
        <dbReference type="SAM" id="Coils"/>
    </source>
</evidence>
<dbReference type="STRING" id="582667.SAMN05192568_10085"/>
<comment type="similarity">
    <text evidence="4">Belongs to the methyl-accepting chemotaxis (MCP) protein family.</text>
</comment>
<feature type="transmembrane region" description="Helical" evidence="7">
    <location>
        <begin position="20"/>
        <end position="40"/>
    </location>
</feature>
<dbReference type="GO" id="GO:0005886">
    <property type="term" value="C:plasma membrane"/>
    <property type="evidence" value="ECO:0007669"/>
    <property type="project" value="UniProtKB-SubCell"/>
</dbReference>
<dbReference type="Pfam" id="PF00672">
    <property type="entry name" value="HAMP"/>
    <property type="match status" value="1"/>
</dbReference>
<dbReference type="InterPro" id="IPR004089">
    <property type="entry name" value="MCPsignal_dom"/>
</dbReference>
<evidence type="ECO:0000313" key="12">
    <source>
        <dbReference type="Proteomes" id="UP000199048"/>
    </source>
</evidence>
<dbReference type="Gene3D" id="1.10.287.950">
    <property type="entry name" value="Methyl-accepting chemotaxis protein"/>
    <property type="match status" value="1"/>
</dbReference>
<dbReference type="PROSITE" id="PS50111">
    <property type="entry name" value="CHEMOTAXIS_TRANSDUC_2"/>
    <property type="match status" value="1"/>
</dbReference>
<evidence type="ECO:0000313" key="11">
    <source>
        <dbReference type="EMBL" id="SFL64781.1"/>
    </source>
</evidence>
<dbReference type="PROSITE" id="PS50885">
    <property type="entry name" value="HAMP"/>
    <property type="match status" value="1"/>
</dbReference>
<dbReference type="SMART" id="SM00283">
    <property type="entry name" value="MA"/>
    <property type="match status" value="1"/>
</dbReference>
<dbReference type="OrthoDB" id="3289104at2"/>
<dbReference type="InterPro" id="IPR003660">
    <property type="entry name" value="HAMP_dom"/>
</dbReference>
<evidence type="ECO:0000256" key="2">
    <source>
        <dbReference type="ARBA" id="ARBA00022519"/>
    </source>
</evidence>
<dbReference type="GO" id="GO:0007165">
    <property type="term" value="P:signal transduction"/>
    <property type="evidence" value="ECO:0007669"/>
    <property type="project" value="UniProtKB-KW"/>
</dbReference>
<dbReference type="RefSeq" id="WP_092039527.1">
    <property type="nucleotide sequence ID" value="NZ_FOTK01000008.1"/>
</dbReference>
<dbReference type="InterPro" id="IPR024478">
    <property type="entry name" value="HlyB_4HB_MCP"/>
</dbReference>
<protein>
    <submittedName>
        <fullName evidence="11">Methyl-accepting chemotaxis protein</fullName>
    </submittedName>
</protein>
<dbReference type="PROSITE" id="PS50192">
    <property type="entry name" value="T_SNARE"/>
    <property type="match status" value="1"/>
</dbReference>
<dbReference type="Gene3D" id="6.10.340.10">
    <property type="match status" value="1"/>
</dbReference>
<keyword evidence="7" id="KW-0812">Transmembrane</keyword>
<evidence type="ECO:0000256" key="1">
    <source>
        <dbReference type="ARBA" id="ARBA00004429"/>
    </source>
</evidence>
<keyword evidence="7" id="KW-0472">Membrane</keyword>
<dbReference type="Pfam" id="PF12729">
    <property type="entry name" value="4HB_MCP_1"/>
    <property type="match status" value="1"/>
</dbReference>
<dbReference type="PANTHER" id="PTHR32089">
    <property type="entry name" value="METHYL-ACCEPTING CHEMOTAXIS PROTEIN MCPB"/>
    <property type="match status" value="1"/>
</dbReference>
<evidence type="ECO:0000256" key="7">
    <source>
        <dbReference type="SAM" id="Phobius"/>
    </source>
</evidence>
<dbReference type="AlphaFoldDB" id="A0A1I4JEY0"/>
<keyword evidence="3 5" id="KW-0807">Transducer</keyword>
<evidence type="ECO:0000256" key="4">
    <source>
        <dbReference type="ARBA" id="ARBA00029447"/>
    </source>
</evidence>
<dbReference type="SMART" id="SM00304">
    <property type="entry name" value="HAMP"/>
    <property type="match status" value="1"/>
</dbReference>
<organism evidence="11 12">
    <name type="scientific">Methylobacterium pseudosasicola</name>
    <dbReference type="NCBI Taxonomy" id="582667"/>
    <lineage>
        <taxon>Bacteria</taxon>
        <taxon>Pseudomonadati</taxon>
        <taxon>Pseudomonadota</taxon>
        <taxon>Alphaproteobacteria</taxon>
        <taxon>Hyphomicrobiales</taxon>
        <taxon>Methylobacteriaceae</taxon>
        <taxon>Methylobacterium</taxon>
    </lineage>
</organism>
<feature type="coiled-coil region" evidence="6">
    <location>
        <begin position="270"/>
        <end position="302"/>
    </location>
</feature>
<dbReference type="InterPro" id="IPR000727">
    <property type="entry name" value="T_SNARE_dom"/>
</dbReference>
<accession>A0A1I4JEY0</accession>
<feature type="domain" description="Methyl-accepting transducer" evidence="8">
    <location>
        <begin position="313"/>
        <end position="549"/>
    </location>
</feature>
<feature type="domain" description="HAMP" evidence="10">
    <location>
        <begin position="219"/>
        <end position="272"/>
    </location>
</feature>
<evidence type="ECO:0000256" key="3">
    <source>
        <dbReference type="ARBA" id="ARBA00023224"/>
    </source>
</evidence>
<reference evidence="12" key="1">
    <citation type="submission" date="2016-10" db="EMBL/GenBank/DDBJ databases">
        <authorList>
            <person name="Varghese N."/>
            <person name="Submissions S."/>
        </authorList>
    </citation>
    <scope>NUCLEOTIDE SEQUENCE [LARGE SCALE GENOMIC DNA]</scope>
    <source>
        <strain evidence="12">BL36</strain>
    </source>
</reference>
<keyword evidence="12" id="KW-1185">Reference proteome</keyword>
<keyword evidence="2" id="KW-0997">Cell inner membrane</keyword>
<feature type="domain" description="T-SNARE coiled-coil homology" evidence="9">
    <location>
        <begin position="465"/>
        <end position="527"/>
    </location>
</feature>
<keyword evidence="7" id="KW-1133">Transmembrane helix</keyword>
<dbReference type="PANTHER" id="PTHR32089:SF112">
    <property type="entry name" value="LYSOZYME-LIKE PROTEIN-RELATED"/>
    <property type="match status" value="1"/>
</dbReference>
<dbReference type="EMBL" id="FOTK01000008">
    <property type="protein sequence ID" value="SFL64781.1"/>
    <property type="molecule type" value="Genomic_DNA"/>
</dbReference>
<evidence type="ECO:0000256" key="5">
    <source>
        <dbReference type="PROSITE-ProRule" id="PRU00284"/>
    </source>
</evidence>
<dbReference type="Proteomes" id="UP000199048">
    <property type="component" value="Unassembled WGS sequence"/>
</dbReference>
<comment type="subcellular location">
    <subcellularLocation>
        <location evidence="1">Cell inner membrane</location>
        <topology evidence="1">Multi-pass membrane protein</topology>
    </subcellularLocation>
</comment>
<keyword evidence="6" id="KW-0175">Coiled coil</keyword>